<evidence type="ECO:0000259" key="1">
    <source>
        <dbReference type="Pfam" id="PF05050"/>
    </source>
</evidence>
<feature type="domain" description="Methyltransferase FkbM" evidence="1">
    <location>
        <begin position="129"/>
        <end position="280"/>
    </location>
</feature>
<dbReference type="AlphaFoldDB" id="A0A7S1TIS3"/>
<gene>
    <name evidence="2" type="ORF">CCAE0312_LOCUS9550</name>
</gene>
<dbReference type="Pfam" id="PF05050">
    <property type="entry name" value="Methyltransf_21"/>
    <property type="match status" value="1"/>
</dbReference>
<accession>A0A7S1TIS3</accession>
<name>A0A7S1TIS3_9RHOD</name>
<dbReference type="EMBL" id="HBGH01017239">
    <property type="protein sequence ID" value="CAD9237451.1"/>
    <property type="molecule type" value="Transcribed_RNA"/>
</dbReference>
<dbReference type="InterPro" id="IPR029063">
    <property type="entry name" value="SAM-dependent_MTases_sf"/>
</dbReference>
<reference evidence="2" key="1">
    <citation type="submission" date="2021-01" db="EMBL/GenBank/DDBJ databases">
        <authorList>
            <person name="Corre E."/>
            <person name="Pelletier E."/>
            <person name="Niang G."/>
            <person name="Scheremetjew M."/>
            <person name="Finn R."/>
            <person name="Kale V."/>
            <person name="Holt S."/>
            <person name="Cochrane G."/>
            <person name="Meng A."/>
            <person name="Brown T."/>
            <person name="Cohen L."/>
        </authorList>
    </citation>
    <scope>NUCLEOTIDE SEQUENCE</scope>
    <source>
        <strain evidence="2">SAG 36.94</strain>
    </source>
</reference>
<dbReference type="SUPFAM" id="SSF53335">
    <property type="entry name" value="S-adenosyl-L-methionine-dependent methyltransferases"/>
    <property type="match status" value="1"/>
</dbReference>
<protein>
    <recommendedName>
        <fullName evidence="1">Methyltransferase FkbM domain-containing protein</fullName>
    </recommendedName>
</protein>
<dbReference type="Gene3D" id="3.40.50.150">
    <property type="entry name" value="Vaccinia Virus protein VP39"/>
    <property type="match status" value="1"/>
</dbReference>
<dbReference type="InterPro" id="IPR006342">
    <property type="entry name" value="FkbM_mtfrase"/>
</dbReference>
<sequence length="323" mass="37261">MGNHMDRSLGTYEKNRPHRRGAWVTICRQEVRFATVFLSTTVLWTIVRLWKVGVDRNTDADVKPWRIESATPCSKIFIDLGSNDGESIQAFLHPDGADPRHPLPPRISSGKLIMHVRHLGWNVSDFCIYGFEGNPRFTEILGQVEKRESRFARVVQIFKETVVGVHNGEVKLYLDDVNEQHQFWGSSVMRDHESVLRSSGNFTNVISVDFADFLEELLLLESRKEQKPFVVVKMDIEGSEYEILRHLAVRGLLCLTMDYLFLEFHDHAFPRRRDEFLAMEKTYTTILRSDECRTSLITDGMRTEHGIRVPTSRGRGVSKLKPL</sequence>
<organism evidence="2">
    <name type="scientific">Compsopogon caeruleus</name>
    <dbReference type="NCBI Taxonomy" id="31354"/>
    <lineage>
        <taxon>Eukaryota</taxon>
        <taxon>Rhodophyta</taxon>
        <taxon>Compsopogonophyceae</taxon>
        <taxon>Compsopogonales</taxon>
        <taxon>Compsopogonaceae</taxon>
        <taxon>Compsopogon</taxon>
    </lineage>
</organism>
<proteinExistence type="predicted"/>
<evidence type="ECO:0000313" key="2">
    <source>
        <dbReference type="EMBL" id="CAD9237451.1"/>
    </source>
</evidence>